<name>A0AAN7T880_9EURO</name>
<feature type="region of interest" description="Disordered" evidence="1">
    <location>
        <begin position="46"/>
        <end position="67"/>
    </location>
</feature>
<keyword evidence="3" id="KW-1185">Reference proteome</keyword>
<accession>A0AAN7T880</accession>
<dbReference type="Proteomes" id="UP001309876">
    <property type="component" value="Unassembled WGS sequence"/>
</dbReference>
<comment type="caution">
    <text evidence="2">The sequence shown here is derived from an EMBL/GenBank/DDBJ whole genome shotgun (WGS) entry which is preliminary data.</text>
</comment>
<feature type="region of interest" description="Disordered" evidence="1">
    <location>
        <begin position="1"/>
        <end position="32"/>
    </location>
</feature>
<evidence type="ECO:0000313" key="3">
    <source>
        <dbReference type="Proteomes" id="UP001309876"/>
    </source>
</evidence>
<dbReference type="EMBL" id="JAVRRJ010000001">
    <property type="protein sequence ID" value="KAK5091654.1"/>
    <property type="molecule type" value="Genomic_DNA"/>
</dbReference>
<organism evidence="2 3">
    <name type="scientific">Lithohypha guttulata</name>
    <dbReference type="NCBI Taxonomy" id="1690604"/>
    <lineage>
        <taxon>Eukaryota</taxon>
        <taxon>Fungi</taxon>
        <taxon>Dikarya</taxon>
        <taxon>Ascomycota</taxon>
        <taxon>Pezizomycotina</taxon>
        <taxon>Eurotiomycetes</taxon>
        <taxon>Chaetothyriomycetidae</taxon>
        <taxon>Chaetothyriales</taxon>
        <taxon>Trichomeriaceae</taxon>
        <taxon>Lithohypha</taxon>
    </lineage>
</organism>
<evidence type="ECO:0000313" key="2">
    <source>
        <dbReference type="EMBL" id="KAK5091654.1"/>
    </source>
</evidence>
<reference evidence="2 3" key="1">
    <citation type="submission" date="2023-08" db="EMBL/GenBank/DDBJ databases">
        <title>Black Yeasts Isolated from many extreme environments.</title>
        <authorList>
            <person name="Coleine C."/>
            <person name="Stajich J.E."/>
            <person name="Selbmann L."/>
        </authorList>
    </citation>
    <scope>NUCLEOTIDE SEQUENCE [LARGE SCALE GENOMIC DNA]</scope>
    <source>
        <strain evidence="2 3">CCFEE 5910</strain>
    </source>
</reference>
<evidence type="ECO:0000256" key="1">
    <source>
        <dbReference type="SAM" id="MobiDB-lite"/>
    </source>
</evidence>
<dbReference type="AlphaFoldDB" id="A0AAN7T880"/>
<proteinExistence type="predicted"/>
<sequence length="310" mass="33771">MNVQGTSFAPRGNRQRVPQSHTPSRLEVGVPPSARGSLLAKTLHSNHVSRQASTAAGRDPPRASNNGTLAHQAKVADSDLESWQAGTHMSVATAQRPLGPSAYKLGQILVIPHIKPALDPHQKDHSDVRVYTKKVGFVCPKPRFAAVVAIYPTRMVVLPMYSSNGNGLKHKPDEYKLTALSVWVPLTSDDEVRKQLTEDALKAVAPKPFTAGSHVNLNDPWTVNYAGKIQQWGQLDEASTKRLLERYQIAFNMATAPVVQQASYFKNQIQRLRSLPAGTVTAAGTQFTEAPRPTRTTLSYASMASGPAKR</sequence>
<gene>
    <name evidence="2" type="ORF">LTR05_001839</name>
</gene>
<protein>
    <submittedName>
        <fullName evidence="2">Uncharacterized protein</fullName>
    </submittedName>
</protein>